<dbReference type="KEGG" id="snw:BBN63_16670"/>
<proteinExistence type="inferred from homology"/>
<comment type="similarity">
    <text evidence="1">Belongs to the HIBADH-related family.</text>
</comment>
<keyword evidence="6" id="KW-1185">Reference proteome</keyword>
<organism evidence="5 6">
    <name type="scientific">Streptomyces niveus</name>
    <name type="common">Streptomyces spheroides</name>
    <dbReference type="NCBI Taxonomy" id="193462"/>
    <lineage>
        <taxon>Bacteria</taxon>
        <taxon>Bacillati</taxon>
        <taxon>Actinomycetota</taxon>
        <taxon>Actinomycetes</taxon>
        <taxon>Kitasatosporales</taxon>
        <taxon>Streptomycetaceae</taxon>
        <taxon>Streptomyces</taxon>
    </lineage>
</organism>
<dbReference type="Proteomes" id="UP000189677">
    <property type="component" value="Chromosome"/>
</dbReference>
<dbReference type="SUPFAM" id="SSF51735">
    <property type="entry name" value="NAD(P)-binding Rossmann-fold domains"/>
    <property type="match status" value="1"/>
</dbReference>
<dbReference type="InterPro" id="IPR036291">
    <property type="entry name" value="NAD(P)-bd_dom_sf"/>
</dbReference>
<sequence length="296" mass="31111">MSTDTGAPAVTVVGLGPMGRAMAGAYLDKGYAVTLWNRSAGKADELVARGATLAASVDEALVAGGPVVLSLTDYDAMYAILEPAAASLPGRVIVNLTSDTPERARAAADWFAGHGARHLTGGVNTPPSGIGTPEVFTFYSGPRDLFDELTPTLEVLTGTDYRGVDQGLAALYYQIGMDLFWTTMLGWVHALAIADANGIPAAEFLPYASRSTGGMSQFFEFYTPRIDAGEFPGDVDRLAMGVASIEHVLHTTEAAGVDTALPKAVLELFRRGVVDGHADDSFTSLFEVMRGSRTAA</sequence>
<evidence type="ECO:0000256" key="2">
    <source>
        <dbReference type="ARBA" id="ARBA00023002"/>
    </source>
</evidence>
<dbReference type="InterPro" id="IPR006115">
    <property type="entry name" value="6PGDH_NADP-bd"/>
</dbReference>
<dbReference type="InterPro" id="IPR015815">
    <property type="entry name" value="HIBADH-related"/>
</dbReference>
<protein>
    <submittedName>
        <fullName evidence="5">6-phosphogluconate dehydrogenase</fullName>
    </submittedName>
</protein>
<reference evidence="5 6" key="1">
    <citation type="submission" date="2016-11" db="EMBL/GenBank/DDBJ databases">
        <title>Complete genome sequence of Streptomyces niveus SCSIO 3406.</title>
        <authorList>
            <person name="Zhu Q."/>
            <person name="Cheng W."/>
            <person name="Song Y."/>
            <person name="Li Q."/>
            <person name="Ju J."/>
        </authorList>
    </citation>
    <scope>NUCLEOTIDE SEQUENCE [LARGE SCALE GENOMIC DNA]</scope>
    <source>
        <strain evidence="5 6">SCSIO 3406</strain>
    </source>
</reference>
<dbReference type="GO" id="GO:0050661">
    <property type="term" value="F:NADP binding"/>
    <property type="evidence" value="ECO:0007669"/>
    <property type="project" value="InterPro"/>
</dbReference>
<dbReference type="InterPro" id="IPR013328">
    <property type="entry name" value="6PGD_dom2"/>
</dbReference>
<dbReference type="PIRSF" id="PIRSF000103">
    <property type="entry name" value="HIBADH"/>
    <property type="match status" value="1"/>
</dbReference>
<dbReference type="RefSeq" id="WP_078076200.1">
    <property type="nucleotide sequence ID" value="NZ_CP018047.1"/>
</dbReference>
<dbReference type="Gene3D" id="1.10.1040.10">
    <property type="entry name" value="N-(1-d-carboxylethyl)-l-norvaline Dehydrogenase, domain 2"/>
    <property type="match status" value="1"/>
</dbReference>
<evidence type="ECO:0000259" key="3">
    <source>
        <dbReference type="Pfam" id="PF03446"/>
    </source>
</evidence>
<dbReference type="Pfam" id="PF21761">
    <property type="entry name" value="RedAm-like_C"/>
    <property type="match status" value="1"/>
</dbReference>
<name>A0A1U9QTQ1_STRNV</name>
<dbReference type="Gene3D" id="3.40.50.720">
    <property type="entry name" value="NAD(P)-binding Rossmann-like Domain"/>
    <property type="match status" value="1"/>
</dbReference>
<feature type="domain" description="NADPH-dependent reductive aminase-like C-terminal" evidence="4">
    <location>
        <begin position="165"/>
        <end position="290"/>
    </location>
</feature>
<dbReference type="InterPro" id="IPR008927">
    <property type="entry name" value="6-PGluconate_DH-like_C_sf"/>
</dbReference>
<accession>A0A1U9QTQ1</accession>
<evidence type="ECO:0000256" key="1">
    <source>
        <dbReference type="ARBA" id="ARBA00009080"/>
    </source>
</evidence>
<dbReference type="EMBL" id="CP018047">
    <property type="protein sequence ID" value="AQU67634.1"/>
    <property type="molecule type" value="Genomic_DNA"/>
</dbReference>
<evidence type="ECO:0000313" key="6">
    <source>
        <dbReference type="Proteomes" id="UP000189677"/>
    </source>
</evidence>
<dbReference type="PANTHER" id="PTHR43580:SF2">
    <property type="entry name" value="CYTOKINE-LIKE NUCLEAR FACTOR N-PAC"/>
    <property type="match status" value="1"/>
</dbReference>
<evidence type="ECO:0000313" key="5">
    <source>
        <dbReference type="EMBL" id="AQU67634.1"/>
    </source>
</evidence>
<dbReference type="Pfam" id="PF03446">
    <property type="entry name" value="NAD_binding_2"/>
    <property type="match status" value="1"/>
</dbReference>
<keyword evidence="2" id="KW-0560">Oxidoreductase</keyword>
<dbReference type="AlphaFoldDB" id="A0A1U9QTQ1"/>
<dbReference type="GO" id="GO:0016491">
    <property type="term" value="F:oxidoreductase activity"/>
    <property type="evidence" value="ECO:0007669"/>
    <property type="project" value="UniProtKB-KW"/>
</dbReference>
<dbReference type="InterPro" id="IPR048666">
    <property type="entry name" value="RedAm-like_C"/>
</dbReference>
<dbReference type="SUPFAM" id="SSF48179">
    <property type="entry name" value="6-phosphogluconate dehydrogenase C-terminal domain-like"/>
    <property type="match status" value="1"/>
</dbReference>
<dbReference type="InterPro" id="IPR051265">
    <property type="entry name" value="HIBADH-related_NP60_sf"/>
</dbReference>
<gene>
    <name evidence="5" type="ORF">BBN63_16670</name>
</gene>
<dbReference type="PANTHER" id="PTHR43580">
    <property type="entry name" value="OXIDOREDUCTASE GLYR1-RELATED"/>
    <property type="match status" value="1"/>
</dbReference>
<feature type="domain" description="6-phosphogluconate dehydrogenase NADP-binding" evidence="3">
    <location>
        <begin position="10"/>
        <end position="157"/>
    </location>
</feature>
<dbReference type="OrthoDB" id="4029976at2"/>
<evidence type="ECO:0000259" key="4">
    <source>
        <dbReference type="Pfam" id="PF21761"/>
    </source>
</evidence>